<dbReference type="InterPro" id="IPR010499">
    <property type="entry name" value="AraC_E-bd"/>
</dbReference>
<sequence>MHPVSICELPEQRYLGLIHTGPYPTISSTFVKALDAVTAHNLWPQAKAVMATYFDDMTQVAPEKLRSLAGIFVDPGVAVPEGMTDGYVAGGRYAKMVYTGPYSGISQAYGDLYGTWMAQNGETPSYGPSFEIYPNSPSDTPEDQLITEIYAPLSSKP</sequence>
<proteinExistence type="predicted"/>
<dbReference type="SUPFAM" id="SSF55136">
    <property type="entry name" value="Probable bacterial effector-binding domain"/>
    <property type="match status" value="1"/>
</dbReference>
<protein>
    <submittedName>
        <fullName evidence="2">DNA gyrase inhibitor</fullName>
    </submittedName>
</protein>
<dbReference type="InterPro" id="IPR050908">
    <property type="entry name" value="SmbC-like"/>
</dbReference>
<dbReference type="EMBL" id="OMOJ01000002">
    <property type="protein sequence ID" value="SPF79873.1"/>
    <property type="molecule type" value="Genomic_DNA"/>
</dbReference>
<dbReference type="PANTHER" id="PTHR40055">
    <property type="entry name" value="TRANSCRIPTIONAL REGULATOR YGIV-RELATED"/>
    <property type="match status" value="1"/>
</dbReference>
<dbReference type="InterPro" id="IPR029442">
    <property type="entry name" value="GyrI-like"/>
</dbReference>
<keyword evidence="3" id="KW-1185">Reference proteome</keyword>
<dbReference type="OrthoDB" id="9816011at2"/>
<dbReference type="SMART" id="SM00871">
    <property type="entry name" value="AraC_E_bind"/>
    <property type="match status" value="1"/>
</dbReference>
<evidence type="ECO:0000313" key="2">
    <source>
        <dbReference type="EMBL" id="SPF79873.1"/>
    </source>
</evidence>
<gene>
    <name evidence="2" type="primary">sbmC</name>
    <name evidence="2" type="ORF">PRI8871_01674</name>
</gene>
<evidence type="ECO:0000313" key="3">
    <source>
        <dbReference type="Proteomes" id="UP000244904"/>
    </source>
</evidence>
<dbReference type="Pfam" id="PF06445">
    <property type="entry name" value="GyrI-like"/>
    <property type="match status" value="1"/>
</dbReference>
<accession>A0A2R8AV08</accession>
<dbReference type="Proteomes" id="UP000244904">
    <property type="component" value="Unassembled WGS sequence"/>
</dbReference>
<dbReference type="RefSeq" id="WP_108885704.1">
    <property type="nucleotide sequence ID" value="NZ_OMOJ01000002.1"/>
</dbReference>
<name>A0A2R8AV08_9RHOB</name>
<reference evidence="3" key="1">
    <citation type="submission" date="2018-03" db="EMBL/GenBank/DDBJ databases">
        <authorList>
            <person name="Rodrigo-Torres L."/>
            <person name="Arahal R. D."/>
            <person name="Lucena T."/>
        </authorList>
    </citation>
    <scope>NUCLEOTIDE SEQUENCE [LARGE SCALE GENOMIC DNA]</scope>
    <source>
        <strain evidence="3">CECT 8871</strain>
    </source>
</reference>
<evidence type="ECO:0000259" key="1">
    <source>
        <dbReference type="SMART" id="SM00871"/>
    </source>
</evidence>
<organism evidence="2 3">
    <name type="scientific">Pseudoprimorskyibacter insulae</name>
    <dbReference type="NCBI Taxonomy" id="1695997"/>
    <lineage>
        <taxon>Bacteria</taxon>
        <taxon>Pseudomonadati</taxon>
        <taxon>Pseudomonadota</taxon>
        <taxon>Alphaproteobacteria</taxon>
        <taxon>Rhodobacterales</taxon>
        <taxon>Paracoccaceae</taxon>
        <taxon>Pseudoprimorskyibacter</taxon>
    </lineage>
</organism>
<dbReference type="Gene3D" id="3.20.80.10">
    <property type="entry name" value="Regulatory factor, effector binding domain"/>
    <property type="match status" value="1"/>
</dbReference>
<dbReference type="PANTHER" id="PTHR40055:SF1">
    <property type="entry name" value="TRANSCRIPTIONAL REGULATOR YGIV-RELATED"/>
    <property type="match status" value="1"/>
</dbReference>
<feature type="domain" description="AraC effector-binding" evidence="1">
    <location>
        <begin position="2"/>
        <end position="154"/>
    </location>
</feature>
<dbReference type="InterPro" id="IPR011256">
    <property type="entry name" value="Reg_factor_effector_dom_sf"/>
</dbReference>
<dbReference type="AlphaFoldDB" id="A0A2R8AV08"/>